<organism evidence="1 2">
    <name type="scientific">Calothrix parasitica NIES-267</name>
    <dbReference type="NCBI Taxonomy" id="1973488"/>
    <lineage>
        <taxon>Bacteria</taxon>
        <taxon>Bacillati</taxon>
        <taxon>Cyanobacteriota</taxon>
        <taxon>Cyanophyceae</taxon>
        <taxon>Nostocales</taxon>
        <taxon>Calotrichaceae</taxon>
        <taxon>Calothrix</taxon>
    </lineage>
</organism>
<dbReference type="EMBL" id="AP018227">
    <property type="protein sequence ID" value="BAY87566.1"/>
    <property type="molecule type" value="Genomic_DNA"/>
</dbReference>
<accession>A0A1Z4M277</accession>
<protein>
    <recommendedName>
        <fullName evidence="3">Muconolactone isomerase domain-containing protein</fullName>
    </recommendedName>
</protein>
<evidence type="ECO:0000313" key="1">
    <source>
        <dbReference type="EMBL" id="BAY87566.1"/>
    </source>
</evidence>
<evidence type="ECO:0008006" key="3">
    <source>
        <dbReference type="Google" id="ProtNLM"/>
    </source>
</evidence>
<dbReference type="AlphaFoldDB" id="A0A1Z4M277"/>
<dbReference type="Proteomes" id="UP000218418">
    <property type="component" value="Chromosome"/>
</dbReference>
<gene>
    <name evidence="1" type="ORF">NIES267_70900</name>
</gene>
<dbReference type="OrthoDB" id="573560at2"/>
<reference evidence="1 2" key="1">
    <citation type="submission" date="2017-06" db="EMBL/GenBank/DDBJ databases">
        <title>Genome sequencing of cyanobaciteial culture collection at National Institute for Environmental Studies (NIES).</title>
        <authorList>
            <person name="Hirose Y."/>
            <person name="Shimura Y."/>
            <person name="Fujisawa T."/>
            <person name="Nakamura Y."/>
            <person name="Kawachi M."/>
        </authorList>
    </citation>
    <scope>NUCLEOTIDE SEQUENCE [LARGE SCALE GENOMIC DNA]</scope>
    <source>
        <strain evidence="1 2">NIES-267</strain>
    </source>
</reference>
<dbReference type="Gene3D" id="3.30.70.1060">
    <property type="entry name" value="Dimeric alpha+beta barrel"/>
    <property type="match status" value="1"/>
</dbReference>
<proteinExistence type="predicted"/>
<name>A0A1Z4M277_9CYAN</name>
<keyword evidence="2" id="KW-1185">Reference proteome</keyword>
<evidence type="ECO:0000313" key="2">
    <source>
        <dbReference type="Proteomes" id="UP000218418"/>
    </source>
</evidence>
<sequence length="97" mass="10535">MQFLLIARIPGGVTAEQVIPHVQAEAQKVWDNYSAEVVRSIHYIADMSGAVLMCEGESLSAMQKIADEFPMVKAGVLGIEVLPLKPYTGLESLFAKS</sequence>